<proteinExistence type="predicted"/>
<dbReference type="AlphaFoldDB" id="A0A5B7ERU0"/>
<comment type="caution">
    <text evidence="2">The sequence shown here is derived from an EMBL/GenBank/DDBJ whole genome shotgun (WGS) entry which is preliminary data.</text>
</comment>
<name>A0A5B7ERU0_PORTR</name>
<protein>
    <submittedName>
        <fullName evidence="2">Uncharacterized protein</fullName>
    </submittedName>
</protein>
<evidence type="ECO:0000256" key="1">
    <source>
        <dbReference type="SAM" id="MobiDB-lite"/>
    </source>
</evidence>
<accession>A0A5B7ERU0</accession>
<dbReference type="Proteomes" id="UP000324222">
    <property type="component" value="Unassembled WGS sequence"/>
</dbReference>
<reference evidence="2 3" key="1">
    <citation type="submission" date="2019-05" db="EMBL/GenBank/DDBJ databases">
        <title>Another draft genome of Portunus trituberculatus and its Hox gene families provides insights of decapod evolution.</title>
        <authorList>
            <person name="Jeong J.-H."/>
            <person name="Song I."/>
            <person name="Kim S."/>
            <person name="Choi T."/>
            <person name="Kim D."/>
            <person name="Ryu S."/>
            <person name="Kim W."/>
        </authorList>
    </citation>
    <scope>NUCLEOTIDE SEQUENCE [LARGE SCALE GENOMIC DNA]</scope>
    <source>
        <tissue evidence="2">Muscle</tissue>
    </source>
</reference>
<dbReference type="EMBL" id="VSRR010003396">
    <property type="protein sequence ID" value="MPC35977.1"/>
    <property type="molecule type" value="Genomic_DNA"/>
</dbReference>
<evidence type="ECO:0000313" key="2">
    <source>
        <dbReference type="EMBL" id="MPC35977.1"/>
    </source>
</evidence>
<evidence type="ECO:0000313" key="3">
    <source>
        <dbReference type="Proteomes" id="UP000324222"/>
    </source>
</evidence>
<sequence>MREKRKERQGKVRQEEGNSEGKKEEEEKVKLRKAREGLARQGSGRQLVCASCIPPCCCLAIPDARTLHTLSHEQQEEQQQEEVDKKTSVLRNLGIWNVRKLGKLQKLMLGLE</sequence>
<organism evidence="2 3">
    <name type="scientific">Portunus trituberculatus</name>
    <name type="common">Swimming crab</name>
    <name type="synonym">Neptunus trituberculatus</name>
    <dbReference type="NCBI Taxonomy" id="210409"/>
    <lineage>
        <taxon>Eukaryota</taxon>
        <taxon>Metazoa</taxon>
        <taxon>Ecdysozoa</taxon>
        <taxon>Arthropoda</taxon>
        <taxon>Crustacea</taxon>
        <taxon>Multicrustacea</taxon>
        <taxon>Malacostraca</taxon>
        <taxon>Eumalacostraca</taxon>
        <taxon>Eucarida</taxon>
        <taxon>Decapoda</taxon>
        <taxon>Pleocyemata</taxon>
        <taxon>Brachyura</taxon>
        <taxon>Eubrachyura</taxon>
        <taxon>Portunoidea</taxon>
        <taxon>Portunidae</taxon>
        <taxon>Portuninae</taxon>
        <taxon>Portunus</taxon>
    </lineage>
</organism>
<keyword evidence="3" id="KW-1185">Reference proteome</keyword>
<feature type="region of interest" description="Disordered" evidence="1">
    <location>
        <begin position="1"/>
        <end position="29"/>
    </location>
</feature>
<gene>
    <name evidence="2" type="ORF">E2C01_029417</name>
</gene>